<evidence type="ECO:0000313" key="7">
    <source>
        <dbReference type="EMBL" id="BCB88858.1"/>
    </source>
</evidence>
<dbReference type="GO" id="GO:0015093">
    <property type="term" value="F:ferrous iron transmembrane transporter activity"/>
    <property type="evidence" value="ECO:0007669"/>
    <property type="project" value="TreeGrafter"/>
</dbReference>
<keyword evidence="8" id="KW-1185">Reference proteome</keyword>
<feature type="transmembrane region" description="Helical" evidence="6">
    <location>
        <begin position="117"/>
        <end position="134"/>
    </location>
</feature>
<dbReference type="GO" id="GO:0033573">
    <property type="term" value="C:high-affinity iron permease complex"/>
    <property type="evidence" value="ECO:0007669"/>
    <property type="project" value="InterPro"/>
</dbReference>
<feature type="transmembrane region" description="Helical" evidence="6">
    <location>
        <begin position="12"/>
        <end position="34"/>
    </location>
</feature>
<keyword evidence="5 6" id="KW-0472">Membrane</keyword>
<dbReference type="AlphaFoldDB" id="A0A6F8YSE9"/>
<dbReference type="NCBIfam" id="NF041756">
    <property type="entry name" value="EfeU"/>
    <property type="match status" value="1"/>
</dbReference>
<reference evidence="7 8" key="2">
    <citation type="submission" date="2020-03" db="EMBL/GenBank/DDBJ databases">
        <authorList>
            <person name="Ichikawa N."/>
            <person name="Kimura A."/>
            <person name="Kitahashi Y."/>
            <person name="Uohara A."/>
        </authorList>
    </citation>
    <scope>NUCLEOTIDE SEQUENCE [LARGE SCALE GENOMIC DNA]</scope>
    <source>
        <strain evidence="7 8">NBRC 105367</strain>
    </source>
</reference>
<feature type="transmembrane region" description="Helical" evidence="6">
    <location>
        <begin position="46"/>
        <end position="67"/>
    </location>
</feature>
<dbReference type="InterPro" id="IPR004923">
    <property type="entry name" value="FTR1/Fip1/EfeU"/>
</dbReference>
<dbReference type="PANTHER" id="PTHR31632:SF2">
    <property type="entry name" value="PLASMA MEMBRANE IRON PERMEASE"/>
    <property type="match status" value="1"/>
</dbReference>
<reference evidence="7 8" key="1">
    <citation type="submission" date="2020-03" db="EMBL/GenBank/DDBJ databases">
        <title>Whole genome shotgun sequence of Phytohabitans suffuscus NBRC 105367.</title>
        <authorList>
            <person name="Komaki H."/>
            <person name="Tamura T."/>
        </authorList>
    </citation>
    <scope>NUCLEOTIDE SEQUENCE [LARGE SCALE GENOMIC DNA]</scope>
    <source>
        <strain evidence="7 8">NBRC 105367</strain>
    </source>
</reference>
<keyword evidence="3 6" id="KW-0812">Transmembrane</keyword>
<evidence type="ECO:0000256" key="2">
    <source>
        <dbReference type="ARBA" id="ARBA00008333"/>
    </source>
</evidence>
<keyword evidence="4 6" id="KW-1133">Transmembrane helix</keyword>
<evidence type="ECO:0000256" key="5">
    <source>
        <dbReference type="ARBA" id="ARBA00023136"/>
    </source>
</evidence>
<evidence type="ECO:0000256" key="3">
    <source>
        <dbReference type="ARBA" id="ARBA00022692"/>
    </source>
</evidence>
<protein>
    <submittedName>
        <fullName evidence="7">Iron transporter</fullName>
    </submittedName>
</protein>
<evidence type="ECO:0000256" key="1">
    <source>
        <dbReference type="ARBA" id="ARBA00004141"/>
    </source>
</evidence>
<comment type="similarity">
    <text evidence="2">Belongs to the oxidase-dependent Fe transporter (OFeT) (TC 9.A.10.1) family.</text>
</comment>
<proteinExistence type="inferred from homology"/>
<name>A0A6F8YSE9_9ACTN</name>
<evidence type="ECO:0000313" key="8">
    <source>
        <dbReference type="Proteomes" id="UP000503011"/>
    </source>
</evidence>
<feature type="transmembrane region" description="Helical" evidence="6">
    <location>
        <begin position="187"/>
        <end position="207"/>
    </location>
</feature>
<dbReference type="PANTHER" id="PTHR31632">
    <property type="entry name" value="IRON TRANSPORTER FTH1"/>
    <property type="match status" value="1"/>
</dbReference>
<feature type="transmembrane region" description="Helical" evidence="6">
    <location>
        <begin position="252"/>
        <end position="272"/>
    </location>
</feature>
<feature type="transmembrane region" description="Helical" evidence="6">
    <location>
        <begin position="154"/>
        <end position="175"/>
    </location>
</feature>
<dbReference type="KEGG" id="psuu:Psuf_061710"/>
<dbReference type="EMBL" id="AP022871">
    <property type="protein sequence ID" value="BCB88858.1"/>
    <property type="molecule type" value="Genomic_DNA"/>
</dbReference>
<sequence>MLSGSRTVFANYLIGLREGLEAALVVSILVAYLVKVDRRDRLPVVSAGVAVAVAVSVAFGALLTYTSTSLLSDFKSQEIFGGTMSVIAVVFVTWMVFWMRRTARGMRAELDGRLSSALRVGGFAVALTAFLAVAREGLETALFFWSAVQAAGTTTAPVTGFSLGIATAVVLAYLLYRRSVKLNLARFFTWTGAGLIVIAAGVLAYAVHDLQEGGVIGGLNTLAFDVSAQVPPDSWYATLLKGVFNFTPQTTVVQAVAWVAYVGPVMALFFLTGRGRPAVPNRPAPAGSGGGQGV</sequence>
<accession>A0A6F8YSE9</accession>
<dbReference type="Pfam" id="PF03239">
    <property type="entry name" value="FTR1"/>
    <property type="match status" value="1"/>
</dbReference>
<gene>
    <name evidence="7" type="ORF">Psuf_061710</name>
</gene>
<organism evidence="7 8">
    <name type="scientific">Phytohabitans suffuscus</name>
    <dbReference type="NCBI Taxonomy" id="624315"/>
    <lineage>
        <taxon>Bacteria</taxon>
        <taxon>Bacillati</taxon>
        <taxon>Actinomycetota</taxon>
        <taxon>Actinomycetes</taxon>
        <taxon>Micromonosporales</taxon>
        <taxon>Micromonosporaceae</taxon>
    </lineage>
</organism>
<evidence type="ECO:0000256" key="6">
    <source>
        <dbReference type="SAM" id="Phobius"/>
    </source>
</evidence>
<feature type="transmembrane region" description="Helical" evidence="6">
    <location>
        <begin position="79"/>
        <end position="97"/>
    </location>
</feature>
<dbReference type="Proteomes" id="UP000503011">
    <property type="component" value="Chromosome"/>
</dbReference>
<comment type="subcellular location">
    <subcellularLocation>
        <location evidence="1">Membrane</location>
        <topology evidence="1">Multi-pass membrane protein</topology>
    </subcellularLocation>
</comment>
<evidence type="ECO:0000256" key="4">
    <source>
        <dbReference type="ARBA" id="ARBA00022989"/>
    </source>
</evidence>